<feature type="compositionally biased region" description="Polar residues" evidence="1">
    <location>
        <begin position="655"/>
        <end position="680"/>
    </location>
</feature>
<proteinExistence type="predicted"/>
<feature type="domain" description="CRAL-TRIO" evidence="2">
    <location>
        <begin position="52"/>
        <end position="218"/>
    </location>
</feature>
<comment type="caution">
    <text evidence="4">The sequence shown here is derived from an EMBL/GenBank/DDBJ whole genome shotgun (WGS) entry which is preliminary data.</text>
</comment>
<protein>
    <recommendedName>
        <fullName evidence="6">Rho-GAP domain-containing protein</fullName>
    </recommendedName>
</protein>
<dbReference type="Pfam" id="PF00620">
    <property type="entry name" value="RhoGAP"/>
    <property type="match status" value="1"/>
</dbReference>
<organism evidence="4 5">
    <name type="scientific">Orbilia blumenaviensis</name>
    <dbReference type="NCBI Taxonomy" id="1796055"/>
    <lineage>
        <taxon>Eukaryota</taxon>
        <taxon>Fungi</taxon>
        <taxon>Dikarya</taxon>
        <taxon>Ascomycota</taxon>
        <taxon>Pezizomycotina</taxon>
        <taxon>Orbiliomycetes</taxon>
        <taxon>Orbiliales</taxon>
        <taxon>Orbiliaceae</taxon>
        <taxon>Orbilia</taxon>
    </lineage>
</organism>
<dbReference type="InterPro" id="IPR000198">
    <property type="entry name" value="RhoGAP_dom"/>
</dbReference>
<sequence>MSLEKPLPGAPSPVDRTVERVAERLAVPIRRARAISNPPEMAPAPLPEMPTYDPKLAQLAARILYRSGIDSLGNPLLVLSAAAFPDSREVDYNALLPYVLAILPGENEIDELDSHGEKGSGGYSVIFFSGGSGSRDKDAKSRPTWSWFMQAYSLLGRAVRKRIKKLWIVHERAWVRIMLEMLSGVVSQKFRRKVLHVSSLTELALEIDITKLNIPPAVYLHDKRVSESIQLPGFPPVPQFGRMPFTPDSPVDAPLPHVLTDASRYIRLHCLVYEGLFRKVPSTDVLEVAREAYDRRQYLHLSDYGPNVAAGLIKLYYRTLPEPIIPTYCYEEIEEKFGDNAKSDDSISAARSILTQSLPKVSCRLLLRHLLPLLALVASHSETNKMTASNLAICFAPSLLRSEDIMLDAKMSRGGVAKLLECLIANIEQFAPKMPDRQPKPAALTGEKYLSISSIKRSAATASTTRKQMIPKINGDSPTSRFPDDDLLTSSPIQRKMSWTPIMQTVMNNEPIVPPSRSMSDGEITLKPPKPMNTAPAPAASKSTNSATVTSTATSTATTSTTSSSAEATSRVTNGGIPSPPPSPTKEPATLSTPSKASASTSPQLKPAASPPPPNPSDSSSASKLSSSPSSQPNLQIRGLMRASSSPLPPRDFRSTLSPANNRDGNANSSTGGQLNSKPSFPTLRKVPSDAALNWQRASVKVKVAGTMVNELKALYEERAKGAEILVKTASRRGRAPTNTGVN</sequence>
<dbReference type="GO" id="GO:0005737">
    <property type="term" value="C:cytoplasm"/>
    <property type="evidence" value="ECO:0007669"/>
    <property type="project" value="TreeGrafter"/>
</dbReference>
<dbReference type="SMART" id="SM00324">
    <property type="entry name" value="RhoGAP"/>
    <property type="match status" value="1"/>
</dbReference>
<dbReference type="PROSITE" id="PS50238">
    <property type="entry name" value="RHOGAP"/>
    <property type="match status" value="1"/>
</dbReference>
<dbReference type="CDD" id="cd00159">
    <property type="entry name" value="RhoGAP"/>
    <property type="match status" value="1"/>
</dbReference>
<evidence type="ECO:0008006" key="6">
    <source>
        <dbReference type="Google" id="ProtNLM"/>
    </source>
</evidence>
<feature type="compositionally biased region" description="Low complexity" evidence="1">
    <location>
        <begin position="617"/>
        <end position="636"/>
    </location>
</feature>
<gene>
    <name evidence="4" type="ORF">TWF730_003512</name>
</gene>
<feature type="compositionally biased region" description="Low complexity" evidence="1">
    <location>
        <begin position="539"/>
        <end position="570"/>
    </location>
</feature>
<reference evidence="4 5" key="1">
    <citation type="submission" date="2019-10" db="EMBL/GenBank/DDBJ databases">
        <authorList>
            <person name="Palmer J.M."/>
        </authorList>
    </citation>
    <scope>NUCLEOTIDE SEQUENCE [LARGE SCALE GENOMIC DNA]</scope>
    <source>
        <strain evidence="4 5">TWF730</strain>
    </source>
</reference>
<evidence type="ECO:0000259" key="2">
    <source>
        <dbReference type="PROSITE" id="PS50191"/>
    </source>
</evidence>
<dbReference type="CDD" id="cd00170">
    <property type="entry name" value="SEC14"/>
    <property type="match status" value="1"/>
</dbReference>
<dbReference type="SUPFAM" id="SSF52087">
    <property type="entry name" value="CRAL/TRIO domain"/>
    <property type="match status" value="1"/>
</dbReference>
<dbReference type="GO" id="GO:0007264">
    <property type="term" value="P:small GTPase-mediated signal transduction"/>
    <property type="evidence" value="ECO:0007669"/>
    <property type="project" value="TreeGrafter"/>
</dbReference>
<feature type="domain" description="Rho-GAP" evidence="3">
    <location>
        <begin position="249"/>
        <end position="431"/>
    </location>
</feature>
<feature type="region of interest" description="Disordered" evidence="1">
    <location>
        <begin position="509"/>
        <end position="683"/>
    </location>
</feature>
<dbReference type="Gene3D" id="1.10.555.10">
    <property type="entry name" value="Rho GTPase activation protein"/>
    <property type="match status" value="1"/>
</dbReference>
<dbReference type="InterPro" id="IPR036865">
    <property type="entry name" value="CRAL-TRIO_dom_sf"/>
</dbReference>
<evidence type="ECO:0000256" key="1">
    <source>
        <dbReference type="SAM" id="MobiDB-lite"/>
    </source>
</evidence>
<accession>A0AAV9U2Y9</accession>
<dbReference type="PANTHER" id="PTHR45808">
    <property type="entry name" value="RHO GTPASE-ACTIVATING PROTEIN 68F"/>
    <property type="match status" value="1"/>
</dbReference>
<feature type="region of interest" description="Disordered" evidence="1">
    <location>
        <begin position="460"/>
        <end position="488"/>
    </location>
</feature>
<evidence type="ECO:0000313" key="4">
    <source>
        <dbReference type="EMBL" id="KAK6334298.1"/>
    </source>
</evidence>
<dbReference type="Gene3D" id="3.40.525.10">
    <property type="entry name" value="CRAL-TRIO lipid binding domain"/>
    <property type="match status" value="1"/>
</dbReference>
<dbReference type="Pfam" id="PF13716">
    <property type="entry name" value="CRAL_TRIO_2"/>
    <property type="match status" value="1"/>
</dbReference>
<dbReference type="PROSITE" id="PS50191">
    <property type="entry name" value="CRAL_TRIO"/>
    <property type="match status" value="1"/>
</dbReference>
<evidence type="ECO:0000313" key="5">
    <source>
        <dbReference type="Proteomes" id="UP001373714"/>
    </source>
</evidence>
<keyword evidence="5" id="KW-1185">Reference proteome</keyword>
<dbReference type="InterPro" id="IPR001251">
    <property type="entry name" value="CRAL-TRIO_dom"/>
</dbReference>
<dbReference type="EMBL" id="JAVHNS010000015">
    <property type="protein sequence ID" value="KAK6334298.1"/>
    <property type="molecule type" value="Genomic_DNA"/>
</dbReference>
<evidence type="ECO:0000259" key="3">
    <source>
        <dbReference type="PROSITE" id="PS50238"/>
    </source>
</evidence>
<feature type="compositionally biased region" description="Low complexity" evidence="1">
    <location>
        <begin position="588"/>
        <end position="608"/>
    </location>
</feature>
<dbReference type="Proteomes" id="UP001373714">
    <property type="component" value="Unassembled WGS sequence"/>
</dbReference>
<dbReference type="GO" id="GO:0005096">
    <property type="term" value="F:GTPase activator activity"/>
    <property type="evidence" value="ECO:0007669"/>
    <property type="project" value="TreeGrafter"/>
</dbReference>
<dbReference type="InterPro" id="IPR008936">
    <property type="entry name" value="Rho_GTPase_activation_prot"/>
</dbReference>
<dbReference type="SUPFAM" id="SSF48350">
    <property type="entry name" value="GTPase activation domain, GAP"/>
    <property type="match status" value="1"/>
</dbReference>
<dbReference type="PANTHER" id="PTHR45808:SF2">
    <property type="entry name" value="RHO GTPASE-ACTIVATING PROTEIN 68F"/>
    <property type="match status" value="1"/>
</dbReference>
<dbReference type="AlphaFoldDB" id="A0AAV9U2Y9"/>
<name>A0AAV9U2Y9_9PEZI</name>